<feature type="coiled-coil region" evidence="20">
    <location>
        <begin position="47"/>
        <end position="74"/>
    </location>
</feature>
<evidence type="ECO:0000256" key="21">
    <source>
        <dbReference type="SAM" id="Phobius"/>
    </source>
</evidence>
<evidence type="ECO:0000256" key="8">
    <source>
        <dbReference type="ARBA" id="ARBA00047450"/>
    </source>
</evidence>
<gene>
    <name evidence="23" type="ORF">ElyMa_004636000</name>
</gene>
<comment type="similarity">
    <text evidence="2">Belongs to the amidase family.</text>
</comment>
<evidence type="ECO:0000256" key="12">
    <source>
        <dbReference type="ARBA" id="ARBA00050992"/>
    </source>
</evidence>
<protein>
    <recommendedName>
        <fullName evidence="3">fatty acid amide hydrolase</fullName>
        <ecNumber evidence="3">3.5.1.99</ecNumber>
    </recommendedName>
    <alternativeName>
        <fullName evidence="17">Anandamide amidohydrolase 1</fullName>
    </alternativeName>
</protein>
<comment type="catalytic activity">
    <reaction evidence="12">
        <text>N-(15Z-tetracosenoyl)-ethanolamine + H2O = (15Z)-tetracosenoate + ethanolamine</text>
        <dbReference type="Rhea" id="RHEA:63144"/>
        <dbReference type="ChEBI" id="CHEBI:15377"/>
        <dbReference type="ChEBI" id="CHEBI:32392"/>
        <dbReference type="ChEBI" id="CHEBI:57603"/>
        <dbReference type="ChEBI" id="CHEBI:146187"/>
    </reaction>
    <physiologicalReaction direction="left-to-right" evidence="12">
        <dbReference type="Rhea" id="RHEA:63145"/>
    </physiologicalReaction>
</comment>
<evidence type="ECO:0000256" key="6">
    <source>
        <dbReference type="ARBA" id="ARBA00022963"/>
    </source>
</evidence>
<dbReference type="GO" id="GO:0004040">
    <property type="term" value="F:amidase activity"/>
    <property type="evidence" value="ECO:0007669"/>
    <property type="project" value="TreeGrafter"/>
</dbReference>
<dbReference type="FunFam" id="3.90.1300.10:FF:000001">
    <property type="entry name" value="Fatty-acid amide hydrolase 1"/>
    <property type="match status" value="1"/>
</dbReference>
<feature type="binding site" evidence="19">
    <location>
        <position position="201"/>
    </location>
    <ligand>
        <name>substrate</name>
    </ligand>
</feature>
<evidence type="ECO:0000256" key="18">
    <source>
        <dbReference type="PIRSR" id="PIRSR001221-1"/>
    </source>
</evidence>
<dbReference type="InterPro" id="IPR023631">
    <property type="entry name" value="Amidase_dom"/>
</dbReference>
<dbReference type="EMBL" id="BMAT01009300">
    <property type="protein sequence ID" value="GFS03583.1"/>
    <property type="molecule type" value="Genomic_DNA"/>
</dbReference>
<feature type="active site" description="Charge relay system" evidence="18">
    <location>
        <position position="227"/>
    </location>
</feature>
<feature type="binding site" evidence="19">
    <location>
        <position position="227"/>
    </location>
    <ligand>
        <name>substrate</name>
    </ligand>
</feature>
<evidence type="ECO:0000256" key="11">
    <source>
        <dbReference type="ARBA" id="ARBA00050294"/>
    </source>
</evidence>
<keyword evidence="6" id="KW-0442">Lipid degradation</keyword>
<keyword evidence="24" id="KW-1185">Reference proteome</keyword>
<evidence type="ECO:0000256" key="20">
    <source>
        <dbReference type="SAM" id="Coils"/>
    </source>
</evidence>
<feature type="active site" description="Acyl-ester intermediate" evidence="18">
    <location>
        <position position="251"/>
    </location>
</feature>
<dbReference type="PANTHER" id="PTHR45847:SF6">
    <property type="entry name" value="FATTY ACID AMIDE HYDROLASE"/>
    <property type="match status" value="1"/>
</dbReference>
<keyword evidence="4" id="KW-0597">Phosphoprotein</keyword>
<dbReference type="GO" id="GO:0017064">
    <property type="term" value="F:fatty acid amide hydrolase activity"/>
    <property type="evidence" value="ECO:0007669"/>
    <property type="project" value="UniProtKB-EC"/>
</dbReference>
<keyword evidence="7" id="KW-0443">Lipid metabolism</keyword>
<comment type="catalytic activity">
    <reaction evidence="15">
        <text>N-docosanoyl-ethanolamine + H2O = docosanoate + ethanolamine</text>
        <dbReference type="Rhea" id="RHEA:63128"/>
        <dbReference type="ChEBI" id="CHEBI:15377"/>
        <dbReference type="ChEBI" id="CHEBI:23858"/>
        <dbReference type="ChEBI" id="CHEBI:57603"/>
        <dbReference type="ChEBI" id="CHEBI:146186"/>
    </reaction>
    <physiologicalReaction direction="left-to-right" evidence="15">
        <dbReference type="Rhea" id="RHEA:63129"/>
    </physiologicalReaction>
</comment>
<evidence type="ECO:0000256" key="9">
    <source>
        <dbReference type="ARBA" id="ARBA00048052"/>
    </source>
</evidence>
<feature type="binding site" evidence="19">
    <location>
        <begin position="248"/>
        <end position="251"/>
    </location>
    <ligand>
        <name>substrate</name>
    </ligand>
</feature>
<evidence type="ECO:0000256" key="13">
    <source>
        <dbReference type="ARBA" id="ARBA00051346"/>
    </source>
</evidence>
<dbReference type="GO" id="GO:0009062">
    <property type="term" value="P:fatty acid catabolic process"/>
    <property type="evidence" value="ECO:0007669"/>
    <property type="project" value="TreeGrafter"/>
</dbReference>
<comment type="caution">
    <text evidence="23">The sequence shown here is derived from an EMBL/GenBank/DDBJ whole genome shotgun (WGS) entry which is preliminary data.</text>
</comment>
<evidence type="ECO:0000256" key="3">
    <source>
        <dbReference type="ARBA" id="ARBA00012112"/>
    </source>
</evidence>
<keyword evidence="21" id="KW-0472">Membrane</keyword>
<evidence type="ECO:0000256" key="15">
    <source>
        <dbReference type="ARBA" id="ARBA00052458"/>
    </source>
</evidence>
<accession>A0AAV4HZA7</accession>
<feature type="domain" description="Amidase" evidence="22">
    <location>
        <begin position="101"/>
        <end position="578"/>
    </location>
</feature>
<evidence type="ECO:0000313" key="24">
    <source>
        <dbReference type="Proteomes" id="UP000762676"/>
    </source>
</evidence>
<dbReference type="EC" id="3.5.1.99" evidence="3"/>
<dbReference type="AlphaFoldDB" id="A0AAV4HZA7"/>
<keyword evidence="21" id="KW-0812">Transmembrane</keyword>
<comment type="catalytic activity">
    <reaction evidence="10">
        <text>N-(5Z,8Z,11Z,14Z-eicosatetraenoyl)-ethanolamine + H2O = ethanolamine + (5Z,8Z,11Z,14Z)-eicosatetraenoate</text>
        <dbReference type="Rhea" id="RHEA:26136"/>
        <dbReference type="ChEBI" id="CHEBI:2700"/>
        <dbReference type="ChEBI" id="CHEBI:15377"/>
        <dbReference type="ChEBI" id="CHEBI:32395"/>
        <dbReference type="ChEBI" id="CHEBI:57603"/>
        <dbReference type="EC" id="3.5.1.99"/>
    </reaction>
    <physiologicalReaction direction="left-to-right" evidence="10">
        <dbReference type="Rhea" id="RHEA:26137"/>
    </physiologicalReaction>
</comment>
<comment type="catalytic activity">
    <reaction evidence="14">
        <text>N-octadecanoyl ethanolamine + H2O = octadecanoate + ethanolamine</text>
        <dbReference type="Rhea" id="RHEA:63124"/>
        <dbReference type="ChEBI" id="CHEBI:15377"/>
        <dbReference type="ChEBI" id="CHEBI:25629"/>
        <dbReference type="ChEBI" id="CHEBI:57603"/>
        <dbReference type="ChEBI" id="CHEBI:85299"/>
    </reaction>
    <physiologicalReaction direction="left-to-right" evidence="14">
        <dbReference type="Rhea" id="RHEA:63125"/>
    </physiologicalReaction>
</comment>
<keyword evidence="5 23" id="KW-0378">Hydrolase</keyword>
<proteinExistence type="inferred from homology"/>
<evidence type="ECO:0000256" key="16">
    <source>
        <dbReference type="ARBA" id="ARBA00052709"/>
    </source>
</evidence>
<dbReference type="PIRSF" id="PIRSF001221">
    <property type="entry name" value="Amidase_fungi"/>
    <property type="match status" value="1"/>
</dbReference>
<comment type="catalytic activity">
    <reaction evidence="1">
        <text>(9Z)-octadecenamide + H2O = (9Z)-octadecenoate + NH4(+)</text>
        <dbReference type="Rhea" id="RHEA:26506"/>
        <dbReference type="ChEBI" id="CHEBI:15377"/>
        <dbReference type="ChEBI" id="CHEBI:28938"/>
        <dbReference type="ChEBI" id="CHEBI:30823"/>
        <dbReference type="ChEBI" id="CHEBI:116314"/>
        <dbReference type="EC" id="3.5.1.99"/>
    </reaction>
    <physiologicalReaction direction="left-to-right" evidence="1">
        <dbReference type="Rhea" id="RHEA:26507"/>
    </physiologicalReaction>
</comment>
<dbReference type="PANTHER" id="PTHR45847">
    <property type="entry name" value="FATTY ACID AMIDE HYDROLASE"/>
    <property type="match status" value="1"/>
</dbReference>
<dbReference type="InterPro" id="IPR052096">
    <property type="entry name" value="Endocannabinoid_amidase"/>
</dbReference>
<evidence type="ECO:0000256" key="4">
    <source>
        <dbReference type="ARBA" id="ARBA00022553"/>
    </source>
</evidence>
<feature type="transmembrane region" description="Helical" evidence="21">
    <location>
        <begin position="16"/>
        <end position="38"/>
    </location>
</feature>
<comment type="catalytic activity">
    <reaction evidence="9">
        <text>N-(9Z-octadecenoyl) ethanolamine + H2O = ethanolamine + (9Z)-octadecenoate</text>
        <dbReference type="Rhea" id="RHEA:45060"/>
        <dbReference type="ChEBI" id="CHEBI:15377"/>
        <dbReference type="ChEBI" id="CHEBI:30823"/>
        <dbReference type="ChEBI" id="CHEBI:57603"/>
        <dbReference type="ChEBI" id="CHEBI:71466"/>
    </reaction>
    <physiologicalReaction direction="left-to-right" evidence="9">
        <dbReference type="Rhea" id="RHEA:45061"/>
    </physiologicalReaction>
</comment>
<dbReference type="InterPro" id="IPR036928">
    <property type="entry name" value="AS_sf"/>
</dbReference>
<keyword evidence="21" id="KW-1133">Transmembrane helix</keyword>
<dbReference type="Pfam" id="PF01425">
    <property type="entry name" value="Amidase"/>
    <property type="match status" value="1"/>
</dbReference>
<comment type="catalytic activity">
    <reaction evidence="13">
        <text>N-(9Z-hexadecenoyl) ethanolamine + H2O = (9Z)-hexadecenoate + ethanolamine</text>
        <dbReference type="Rhea" id="RHEA:35563"/>
        <dbReference type="ChEBI" id="CHEBI:15377"/>
        <dbReference type="ChEBI" id="CHEBI:32372"/>
        <dbReference type="ChEBI" id="CHEBI:57603"/>
        <dbReference type="ChEBI" id="CHEBI:71465"/>
    </reaction>
    <physiologicalReaction direction="left-to-right" evidence="13">
        <dbReference type="Rhea" id="RHEA:35564"/>
    </physiologicalReaction>
</comment>
<evidence type="ECO:0000256" key="14">
    <source>
        <dbReference type="ARBA" id="ARBA00051454"/>
    </source>
</evidence>
<dbReference type="InterPro" id="IPR020556">
    <property type="entry name" value="Amidase_CS"/>
</dbReference>
<sequence length="593" mass="65230">MDRIASFFNDRIKSSLGNYVVGVTAATVVCIPATYFIYGRYMRGKMNQKIHRRAQRSQENIEEMKDDLAKHAAIIDENILQLSFRDLQKGLQDGNISATAALRSYQAKALEVNDEINAITDVLEDAKVTASKLDSLPSSERGPLHGIPISLKESCGIKGRDCTAGFGEMIDVPWEEDGVLVKVLKSQGAVPFVRTNLPQGMRSFACTNPIYGQTCNPHNKSRSPGGSSGGEGAIIGGEGSILGVGSDIGGSIRIPANFCGIYALKPTAGRLSMIGNFGTGALGGQKLVPPTDGPMGKDVESLVQFMEAVLCQELFRLDPSTPPIPFRRDMYENWKPLKIGYYVYDECSRCVPAVERAVMLAKAALEKLGHTLVETKPYKAAYSLQKILIPAFVADDGDGYKDLLKYDDSCGVMYELFNFHRKSYRERWFWAKLKELTGYDPMVTGAMKREQIRTMKDWFLKANEAKKFRKEFTETWREQGLDAVICPCMPCVANTSGVDGQLLSAVTYTSLYNVVNFPAGTLPVTKVTKTDVAKTMDSSFYEAKTGIEKIIQADSEGTEGLPVGIQIVGLPYTEELVLRLMRELDNALKNGAP</sequence>
<evidence type="ECO:0000259" key="22">
    <source>
        <dbReference type="Pfam" id="PF01425"/>
    </source>
</evidence>
<reference evidence="23 24" key="1">
    <citation type="journal article" date="2021" name="Elife">
        <title>Chloroplast acquisition without the gene transfer in kleptoplastic sea slugs, Plakobranchus ocellatus.</title>
        <authorList>
            <person name="Maeda T."/>
            <person name="Takahashi S."/>
            <person name="Yoshida T."/>
            <person name="Shimamura S."/>
            <person name="Takaki Y."/>
            <person name="Nagai Y."/>
            <person name="Toyoda A."/>
            <person name="Suzuki Y."/>
            <person name="Arimoto A."/>
            <person name="Ishii H."/>
            <person name="Satoh N."/>
            <person name="Nishiyama T."/>
            <person name="Hasebe M."/>
            <person name="Maruyama T."/>
            <person name="Minagawa J."/>
            <person name="Obokata J."/>
            <person name="Shigenobu S."/>
        </authorList>
    </citation>
    <scope>NUCLEOTIDE SEQUENCE [LARGE SCALE GENOMIC DNA]</scope>
</reference>
<evidence type="ECO:0000256" key="7">
    <source>
        <dbReference type="ARBA" id="ARBA00023098"/>
    </source>
</evidence>
<comment type="catalytic activity">
    <reaction evidence="16">
        <text>N-(5Z,8Z,11Z,14Z)-eicosatetraenoyl-glycine + H2O = (5Z,8Z,11Z,14Z)-eicosatetraenoate + glycine</text>
        <dbReference type="Rhea" id="RHEA:64108"/>
        <dbReference type="ChEBI" id="CHEBI:15377"/>
        <dbReference type="ChEBI" id="CHEBI:32395"/>
        <dbReference type="ChEBI" id="CHEBI:57305"/>
        <dbReference type="ChEBI" id="CHEBI:59002"/>
    </reaction>
    <physiologicalReaction direction="left-to-right" evidence="16">
        <dbReference type="Rhea" id="RHEA:64109"/>
    </physiologicalReaction>
</comment>
<feature type="active site" description="Charge relay system" evidence="18">
    <location>
        <position position="152"/>
    </location>
</feature>
<dbReference type="Proteomes" id="UP000762676">
    <property type="component" value="Unassembled WGS sequence"/>
</dbReference>
<dbReference type="PROSITE" id="PS00571">
    <property type="entry name" value="AMIDASES"/>
    <property type="match status" value="1"/>
</dbReference>
<evidence type="ECO:0000256" key="10">
    <source>
        <dbReference type="ARBA" id="ARBA00048606"/>
    </source>
</evidence>
<evidence type="ECO:0000256" key="1">
    <source>
        <dbReference type="ARBA" id="ARBA00000208"/>
    </source>
</evidence>
<organism evidence="23 24">
    <name type="scientific">Elysia marginata</name>
    <dbReference type="NCBI Taxonomy" id="1093978"/>
    <lineage>
        <taxon>Eukaryota</taxon>
        <taxon>Metazoa</taxon>
        <taxon>Spiralia</taxon>
        <taxon>Lophotrochozoa</taxon>
        <taxon>Mollusca</taxon>
        <taxon>Gastropoda</taxon>
        <taxon>Heterobranchia</taxon>
        <taxon>Euthyneura</taxon>
        <taxon>Panpulmonata</taxon>
        <taxon>Sacoglossa</taxon>
        <taxon>Placobranchoidea</taxon>
        <taxon>Plakobranchidae</taxon>
        <taxon>Elysia</taxon>
    </lineage>
</organism>
<comment type="catalytic activity">
    <reaction evidence="8">
        <text>(9Z)-octadecenoate + glycine = N-(9Z-octadecenoyl)glycine + H2O</text>
        <dbReference type="Rhea" id="RHEA:51316"/>
        <dbReference type="ChEBI" id="CHEBI:15377"/>
        <dbReference type="ChEBI" id="CHEBI:30823"/>
        <dbReference type="ChEBI" id="CHEBI:57305"/>
        <dbReference type="ChEBI" id="CHEBI:133992"/>
    </reaction>
    <physiologicalReaction direction="right-to-left" evidence="8">
        <dbReference type="Rhea" id="RHEA:51318"/>
    </physiologicalReaction>
</comment>
<evidence type="ECO:0000313" key="23">
    <source>
        <dbReference type="EMBL" id="GFS03583.1"/>
    </source>
</evidence>
<name>A0AAV4HZA7_9GAST</name>
<dbReference type="Gene3D" id="3.90.1300.10">
    <property type="entry name" value="Amidase signature (AS) domain"/>
    <property type="match status" value="1"/>
</dbReference>
<keyword evidence="20" id="KW-0175">Coiled coil</keyword>
<evidence type="ECO:0000256" key="5">
    <source>
        <dbReference type="ARBA" id="ARBA00022801"/>
    </source>
</evidence>
<evidence type="ECO:0000256" key="2">
    <source>
        <dbReference type="ARBA" id="ARBA00009199"/>
    </source>
</evidence>
<comment type="catalytic activity">
    <reaction evidence="11">
        <text>N-(5Z,8Z,11Z,14Z-eicosatetraenoyl)-L-serine + H2O = (5Z,8Z,11Z,14Z)-eicosatetraenoate + L-serine</text>
        <dbReference type="Rhea" id="RHEA:64116"/>
        <dbReference type="ChEBI" id="CHEBI:15377"/>
        <dbReference type="ChEBI" id="CHEBI:32395"/>
        <dbReference type="ChEBI" id="CHEBI:33384"/>
        <dbReference type="ChEBI" id="CHEBI:149697"/>
    </reaction>
    <physiologicalReaction direction="left-to-right" evidence="11">
        <dbReference type="Rhea" id="RHEA:64117"/>
    </physiologicalReaction>
</comment>
<dbReference type="SUPFAM" id="SSF75304">
    <property type="entry name" value="Amidase signature (AS) enzymes"/>
    <property type="match status" value="1"/>
</dbReference>
<evidence type="ECO:0000256" key="17">
    <source>
        <dbReference type="ARBA" id="ARBA00077216"/>
    </source>
</evidence>
<evidence type="ECO:0000256" key="19">
    <source>
        <dbReference type="PIRSR" id="PIRSR001221-2"/>
    </source>
</evidence>